<proteinExistence type="predicted"/>
<sequence length="182" mass="19544">MLYLATTDDPPPIVRTDLAVHLAGRHEAHAVLIARTILMTMPSARIRLAHPQPAYEAYKAWSRAAAQAAALFAGVRSGVVPEPEGLISGHLRFDAPVRPPVVEALPAKLSPTRAPQLRVSIGGLLTIVTDMDAVTSQLNLWTTAYRHAARRWGNLPDIEELAAGKVPIFEDAEAPALTRAAA</sequence>
<dbReference type="AlphaFoldDB" id="A0A0F2T911"/>
<gene>
    <name evidence="1" type="ORF">VM95_25535</name>
</gene>
<dbReference type="Proteomes" id="UP000033699">
    <property type="component" value="Unassembled WGS sequence"/>
</dbReference>
<keyword evidence="2" id="KW-1185">Reference proteome</keyword>
<dbReference type="PATRIC" id="fig|359131.3.peg.6290"/>
<reference evidence="1 2" key="1">
    <citation type="submission" date="2015-02" db="EMBL/GenBank/DDBJ databases">
        <authorList>
            <person name="Ju K.-S."/>
            <person name="Doroghazi J.R."/>
            <person name="Metcalf W."/>
        </authorList>
    </citation>
    <scope>NUCLEOTIDE SEQUENCE [LARGE SCALE GENOMIC DNA]</scope>
    <source>
        <strain evidence="1 2">ATCC 31215</strain>
    </source>
</reference>
<accession>A0A0F2T911</accession>
<dbReference type="RefSeq" id="WP_045700690.1">
    <property type="nucleotide sequence ID" value="NZ_JZKH01000061.1"/>
</dbReference>
<protein>
    <submittedName>
        <fullName evidence="1">Uncharacterized protein</fullName>
    </submittedName>
</protein>
<evidence type="ECO:0000313" key="2">
    <source>
        <dbReference type="Proteomes" id="UP000033699"/>
    </source>
</evidence>
<comment type="caution">
    <text evidence="1">The sequence shown here is derived from an EMBL/GenBank/DDBJ whole genome shotgun (WGS) entry which is preliminary data.</text>
</comment>
<organism evidence="1 2">
    <name type="scientific">Streptomyces rubellomurinus (strain ATCC 31215)</name>
    <dbReference type="NCBI Taxonomy" id="359131"/>
    <lineage>
        <taxon>Bacteria</taxon>
        <taxon>Bacillati</taxon>
        <taxon>Actinomycetota</taxon>
        <taxon>Actinomycetes</taxon>
        <taxon>Kitasatosporales</taxon>
        <taxon>Streptomycetaceae</taxon>
        <taxon>Streptomyces</taxon>
    </lineage>
</organism>
<dbReference type="EMBL" id="JZKH01000061">
    <property type="protein sequence ID" value="KJS59688.1"/>
    <property type="molecule type" value="Genomic_DNA"/>
</dbReference>
<evidence type="ECO:0000313" key="1">
    <source>
        <dbReference type="EMBL" id="KJS59688.1"/>
    </source>
</evidence>
<dbReference type="OrthoDB" id="4148732at2"/>
<name>A0A0F2T911_STRR3</name>